<proteinExistence type="predicted"/>
<dbReference type="OrthoDB" id="6375767at2759"/>
<dbReference type="AlphaFoldDB" id="A0A9P7B7U5"/>
<feature type="compositionally biased region" description="Basic and acidic residues" evidence="1">
    <location>
        <begin position="379"/>
        <end position="389"/>
    </location>
</feature>
<dbReference type="Proteomes" id="UP000777482">
    <property type="component" value="Unassembled WGS sequence"/>
</dbReference>
<dbReference type="EMBL" id="PUHQ01000019">
    <property type="protein sequence ID" value="KAG0663514.1"/>
    <property type="molecule type" value="Genomic_DNA"/>
</dbReference>
<evidence type="ECO:0008006" key="4">
    <source>
        <dbReference type="Google" id="ProtNLM"/>
    </source>
</evidence>
<comment type="caution">
    <text evidence="2">The sequence shown here is derived from an EMBL/GenBank/DDBJ whole genome shotgun (WGS) entry which is preliminary data.</text>
</comment>
<name>A0A9P7B7U5_RHOMI</name>
<feature type="compositionally biased region" description="Polar residues" evidence="1">
    <location>
        <begin position="76"/>
        <end position="87"/>
    </location>
</feature>
<feature type="compositionally biased region" description="Polar residues" evidence="1">
    <location>
        <begin position="421"/>
        <end position="430"/>
    </location>
</feature>
<dbReference type="SUPFAM" id="SSF55753">
    <property type="entry name" value="Actin depolymerizing proteins"/>
    <property type="match status" value="1"/>
</dbReference>
<gene>
    <name evidence="2" type="ORF">C6P46_002410</name>
</gene>
<keyword evidence="3" id="KW-1185">Reference proteome</keyword>
<feature type="compositionally biased region" description="Basic and acidic residues" evidence="1">
    <location>
        <begin position="154"/>
        <end position="163"/>
    </location>
</feature>
<feature type="compositionally biased region" description="Polar residues" evidence="1">
    <location>
        <begin position="613"/>
        <end position="629"/>
    </location>
</feature>
<feature type="compositionally biased region" description="Low complexity" evidence="1">
    <location>
        <begin position="1"/>
        <end position="14"/>
    </location>
</feature>
<dbReference type="InterPro" id="IPR029006">
    <property type="entry name" value="ADF-H/Gelsolin-like_dom_sf"/>
</dbReference>
<organism evidence="2 3">
    <name type="scientific">Rhodotorula mucilaginosa</name>
    <name type="common">Yeast</name>
    <name type="synonym">Rhodotorula rubra</name>
    <dbReference type="NCBI Taxonomy" id="5537"/>
    <lineage>
        <taxon>Eukaryota</taxon>
        <taxon>Fungi</taxon>
        <taxon>Dikarya</taxon>
        <taxon>Basidiomycota</taxon>
        <taxon>Pucciniomycotina</taxon>
        <taxon>Microbotryomycetes</taxon>
        <taxon>Sporidiobolales</taxon>
        <taxon>Sporidiobolaceae</taxon>
        <taxon>Rhodotorula</taxon>
    </lineage>
</organism>
<feature type="compositionally biased region" description="Low complexity" evidence="1">
    <location>
        <begin position="24"/>
        <end position="48"/>
    </location>
</feature>
<feature type="compositionally biased region" description="Low complexity" evidence="1">
    <location>
        <begin position="237"/>
        <end position="259"/>
    </location>
</feature>
<evidence type="ECO:0000256" key="1">
    <source>
        <dbReference type="SAM" id="MobiDB-lite"/>
    </source>
</evidence>
<feature type="compositionally biased region" description="Basic and acidic residues" evidence="1">
    <location>
        <begin position="50"/>
        <end position="61"/>
    </location>
</feature>
<feature type="compositionally biased region" description="Low complexity" evidence="1">
    <location>
        <begin position="515"/>
        <end position="560"/>
    </location>
</feature>
<reference evidence="2 3" key="1">
    <citation type="submission" date="2020-11" db="EMBL/GenBank/DDBJ databases">
        <title>Kefir isolates.</title>
        <authorList>
            <person name="Marcisauskas S."/>
            <person name="Kim Y."/>
            <person name="Blasche S."/>
        </authorList>
    </citation>
    <scope>NUCLEOTIDE SEQUENCE [LARGE SCALE GENOMIC DNA]</scope>
    <source>
        <strain evidence="2 3">KR</strain>
    </source>
</reference>
<dbReference type="Gene3D" id="3.40.20.10">
    <property type="entry name" value="Severin"/>
    <property type="match status" value="1"/>
</dbReference>
<feature type="compositionally biased region" description="Polar residues" evidence="1">
    <location>
        <begin position="505"/>
        <end position="514"/>
    </location>
</feature>
<accession>A0A9P7B7U5</accession>
<evidence type="ECO:0000313" key="3">
    <source>
        <dbReference type="Proteomes" id="UP000777482"/>
    </source>
</evidence>
<sequence>MDFDPALFAAANADSADRQQEPRAPVASPLPAFALPAAPRPSLSPAASRVFDRKQATDKPPRMNSGLDLSRPVSPRATSNDSRSQSGAANTNNDDDDARDTASIRQNILNLVHNGQAHPGAAGGTTSLAQMMGASGQKRTHRVNTGMTEQEREETERLEREMAATRAKWATKNPPSSNGGAQGCPPAGGLSLASLLTGKTTTNRAATAPAVMEPSHDNDAAKSPAQSAPPEPARRFAASPEPTTATAASQSEEPSAASSLPPPPPPDQPQSSTRKPHDTLTRLQSSNIVSDRLRWTEQIQNRADEPQQEGTTAASVPPSPEKRRSVLERWGRDEPNADANAAGGGSAVPSSPTAVRTRPKSIFDAPAPSSQPFSALSEKPSDSDKKEDASAAAPKLQHITKDRARPTKSTARSGTAPANFDSPTPASLKTETAPVDDAPAPSRLESGMGTTQSEQQQQQGTKPAWQGAPIAAKATSKPPAEVQVDESSQQPAARHTRGVALPGMSASTAVPNAQATRTAPSPFAPAPTTETAKSAPTQAQATPPASPSKSSGAAAGVSSVRAAAMRWGQQADTAAEEERKATLAALKASYGVKVDSSNAPVRQATMPNPAPARQQQEESVVAPTQPQKSKSVDVASSRPASSAPLEMTPSASAKPESDKAPNNVRPDLRVSTGPSTLPAPRPSNDIVQLVLSQPEPYHLPPGETLSLDVFHLNSPTDDPNPIDHNHVLHTTEILGIVHRAEDGETGGVSTHVWVWKGDEARETKRTDERIIRLEDKTGVEAVEVEYRHEPPALAEAFAGQLTICRGPRESFDHLARRMFSVQSHDGVIYVEEVPVASRSLCSGYSTTFSALGEVYAWLGEGSLEAERRACCEFAEAIADGRTVTVLPEGEETAMFWHHLPDDNEYASAQYWRRRPSCPERTTVIRVDAAGSSPFALVPEGSVPTDAVSIIDGGSAEHWVVVPESVKARKAEIKTALDAAQKLSEAWKQRGFASRTPYHLIAFPSLVPRDLAFLSRSFDLDALNRPKRPTKMHIFTAAEARSELL</sequence>
<protein>
    <recommendedName>
        <fullName evidence="4">Gelsolin-like domain-containing protein</fullName>
    </recommendedName>
</protein>
<feature type="region of interest" description="Disordered" evidence="1">
    <location>
        <begin position="1"/>
        <end position="560"/>
    </location>
</feature>
<feature type="compositionally biased region" description="Low complexity" evidence="1">
    <location>
        <begin position="187"/>
        <end position="202"/>
    </location>
</feature>
<feature type="compositionally biased region" description="Basic and acidic residues" evidence="1">
    <location>
        <begin position="320"/>
        <end position="335"/>
    </location>
</feature>
<evidence type="ECO:0000313" key="2">
    <source>
        <dbReference type="EMBL" id="KAG0663514.1"/>
    </source>
</evidence>
<feature type="compositionally biased region" description="Low complexity" evidence="1">
    <location>
        <begin position="447"/>
        <end position="461"/>
    </location>
</feature>
<feature type="region of interest" description="Disordered" evidence="1">
    <location>
        <begin position="590"/>
        <end position="683"/>
    </location>
</feature>